<dbReference type="Gene3D" id="3.40.960.10">
    <property type="entry name" value="VSR Endonuclease"/>
    <property type="match status" value="1"/>
</dbReference>
<keyword evidence="3" id="KW-1185">Reference proteome</keyword>
<gene>
    <name evidence="2" type="ORF">OM076_07795</name>
</gene>
<name>A0A9X3MS36_9ACTN</name>
<dbReference type="AlphaFoldDB" id="A0A9X3MS36"/>
<dbReference type="Proteomes" id="UP001149140">
    <property type="component" value="Unassembled WGS sequence"/>
</dbReference>
<keyword evidence="2" id="KW-0378">Hydrolase</keyword>
<dbReference type="InterPro" id="IPR007569">
    <property type="entry name" value="DUF559"/>
</dbReference>
<organism evidence="2 3">
    <name type="scientific">Solirubrobacter ginsenosidimutans</name>
    <dbReference type="NCBI Taxonomy" id="490573"/>
    <lineage>
        <taxon>Bacteria</taxon>
        <taxon>Bacillati</taxon>
        <taxon>Actinomycetota</taxon>
        <taxon>Thermoleophilia</taxon>
        <taxon>Solirubrobacterales</taxon>
        <taxon>Solirubrobacteraceae</taxon>
        <taxon>Solirubrobacter</taxon>
    </lineage>
</organism>
<proteinExistence type="predicted"/>
<protein>
    <submittedName>
        <fullName evidence="2">Endonuclease domain-containing protein</fullName>
    </submittedName>
</protein>
<dbReference type="GO" id="GO:0004519">
    <property type="term" value="F:endonuclease activity"/>
    <property type="evidence" value="ECO:0007669"/>
    <property type="project" value="UniProtKB-KW"/>
</dbReference>
<sequence>MALSREARWLAAVFAAGKGAALSHLAAAEFWRLRGARGSITVVAPRRVRIEGVRVYRCNHLDPRDVTIRNGIPVTTVARTIVDLAEVLTVSQLTNVMYEAEHWNLLDLDAVRATAERLLGRHGIAVLEEAIDAHLKGSAGTKSDKEDEFHALLGDRVPKPIANVKVLGHEVDAFWPEFRLVVEVDGPGHERPRARRRDRSRDRDLRDAGYVVLRFTDVEIEQRPGTVRATLRSAMNGMPTG</sequence>
<evidence type="ECO:0000313" key="3">
    <source>
        <dbReference type="Proteomes" id="UP001149140"/>
    </source>
</evidence>
<feature type="domain" description="DUF559" evidence="1">
    <location>
        <begin position="171"/>
        <end position="232"/>
    </location>
</feature>
<evidence type="ECO:0000313" key="2">
    <source>
        <dbReference type="EMBL" id="MDA0160160.1"/>
    </source>
</evidence>
<dbReference type="SUPFAM" id="SSF52980">
    <property type="entry name" value="Restriction endonuclease-like"/>
    <property type="match status" value="1"/>
</dbReference>
<dbReference type="EMBL" id="JAPDOD010000004">
    <property type="protein sequence ID" value="MDA0160160.1"/>
    <property type="molecule type" value="Genomic_DNA"/>
</dbReference>
<dbReference type="InterPro" id="IPR011335">
    <property type="entry name" value="Restrct_endonuc-II-like"/>
</dbReference>
<reference evidence="2" key="1">
    <citation type="submission" date="2022-10" db="EMBL/GenBank/DDBJ databases">
        <title>The WGS of Solirubrobacter ginsenosidimutans DSM 21036.</title>
        <authorList>
            <person name="Jiang Z."/>
        </authorList>
    </citation>
    <scope>NUCLEOTIDE SEQUENCE</scope>
    <source>
        <strain evidence="2">DSM 21036</strain>
    </source>
</reference>
<keyword evidence="2" id="KW-0255">Endonuclease</keyword>
<accession>A0A9X3MS36</accession>
<dbReference type="Pfam" id="PF04480">
    <property type="entry name" value="DUF559"/>
    <property type="match status" value="1"/>
</dbReference>
<evidence type="ECO:0000259" key="1">
    <source>
        <dbReference type="Pfam" id="PF04480"/>
    </source>
</evidence>
<comment type="caution">
    <text evidence="2">The sequence shown here is derived from an EMBL/GenBank/DDBJ whole genome shotgun (WGS) entry which is preliminary data.</text>
</comment>
<keyword evidence="2" id="KW-0540">Nuclease</keyword>